<evidence type="ECO:0008006" key="4">
    <source>
        <dbReference type="Google" id="ProtNLM"/>
    </source>
</evidence>
<proteinExistence type="predicted"/>
<evidence type="ECO:0000313" key="1">
    <source>
        <dbReference type="EMBL" id="AES81162.2"/>
    </source>
</evidence>
<reference evidence="2" key="3">
    <citation type="submission" date="2015-04" db="UniProtKB">
        <authorList>
            <consortium name="EnsemblPlants"/>
        </authorList>
    </citation>
    <scope>IDENTIFICATION</scope>
    <source>
        <strain evidence="2">cv. Jemalong A17</strain>
    </source>
</reference>
<organism evidence="1 3">
    <name type="scientific">Medicago truncatula</name>
    <name type="common">Barrel medic</name>
    <name type="synonym">Medicago tribuloides</name>
    <dbReference type="NCBI Taxonomy" id="3880"/>
    <lineage>
        <taxon>Eukaryota</taxon>
        <taxon>Viridiplantae</taxon>
        <taxon>Streptophyta</taxon>
        <taxon>Embryophyta</taxon>
        <taxon>Tracheophyta</taxon>
        <taxon>Spermatophyta</taxon>
        <taxon>Magnoliopsida</taxon>
        <taxon>eudicotyledons</taxon>
        <taxon>Gunneridae</taxon>
        <taxon>Pentapetalae</taxon>
        <taxon>rosids</taxon>
        <taxon>fabids</taxon>
        <taxon>Fabales</taxon>
        <taxon>Fabaceae</taxon>
        <taxon>Papilionoideae</taxon>
        <taxon>50 kb inversion clade</taxon>
        <taxon>NPAAA clade</taxon>
        <taxon>Hologalegina</taxon>
        <taxon>IRL clade</taxon>
        <taxon>Trifolieae</taxon>
        <taxon>Medicago</taxon>
    </lineage>
</organism>
<dbReference type="Proteomes" id="UP000002051">
    <property type="component" value="Unassembled WGS sequence"/>
</dbReference>
<evidence type="ECO:0000313" key="3">
    <source>
        <dbReference type="Proteomes" id="UP000002051"/>
    </source>
</evidence>
<dbReference type="HOGENOM" id="CLU_1637924_0_0_1"/>
<evidence type="ECO:0000313" key="2">
    <source>
        <dbReference type="EnsemblPlants" id="AES81162"/>
    </source>
</evidence>
<accession>G7L5W7</accession>
<dbReference type="EnsemblPlants" id="AES81162">
    <property type="protein sequence ID" value="AES81162"/>
    <property type="gene ID" value="MTR_7g089280"/>
</dbReference>
<keyword evidence="3" id="KW-1185">Reference proteome</keyword>
<accession>A0A0C3WC11</accession>
<gene>
    <name evidence="1" type="ordered locus">MTR_7g089280</name>
</gene>
<protein>
    <recommendedName>
        <fullName evidence="4">Reverse transcriptase zinc-binding domain-containing protein</fullName>
    </recommendedName>
</protein>
<name>G7L5W7_MEDTR</name>
<reference evidence="1 3" key="2">
    <citation type="journal article" date="2014" name="BMC Genomics">
        <title>An improved genome release (version Mt4.0) for the model legume Medicago truncatula.</title>
        <authorList>
            <person name="Tang H."/>
            <person name="Krishnakumar V."/>
            <person name="Bidwell S."/>
            <person name="Rosen B."/>
            <person name="Chan A."/>
            <person name="Zhou S."/>
            <person name="Gentzbittel L."/>
            <person name="Childs K.L."/>
            <person name="Yandell M."/>
            <person name="Gundlach H."/>
            <person name="Mayer K.F."/>
            <person name="Schwartz D.C."/>
            <person name="Town C.D."/>
        </authorList>
    </citation>
    <scope>GENOME REANNOTATION</scope>
    <source>
        <strain evidence="2 3">cv. Jemalong A17</strain>
    </source>
</reference>
<dbReference type="AlphaFoldDB" id="G7L5W7"/>
<dbReference type="ExpressionAtlas" id="G7L5W7">
    <property type="expression patterns" value="differential"/>
</dbReference>
<dbReference type="EMBL" id="CM001223">
    <property type="protein sequence ID" value="AES81162.2"/>
    <property type="molecule type" value="Genomic_DNA"/>
</dbReference>
<dbReference type="PaxDb" id="3880-AES81162"/>
<reference evidence="1 3" key="1">
    <citation type="journal article" date="2011" name="Nature">
        <title>The Medicago genome provides insight into the evolution of rhizobial symbioses.</title>
        <authorList>
            <person name="Young N.D."/>
            <person name="Debelle F."/>
            <person name="Oldroyd G.E."/>
            <person name="Geurts R."/>
            <person name="Cannon S.B."/>
            <person name="Udvardi M.K."/>
            <person name="Benedito V.A."/>
            <person name="Mayer K.F."/>
            <person name="Gouzy J."/>
            <person name="Schoof H."/>
            <person name="Van de Peer Y."/>
            <person name="Proost S."/>
            <person name="Cook D.R."/>
            <person name="Meyers B.C."/>
            <person name="Spannagl M."/>
            <person name="Cheung F."/>
            <person name="De Mita S."/>
            <person name="Krishnakumar V."/>
            <person name="Gundlach H."/>
            <person name="Zhou S."/>
            <person name="Mudge J."/>
            <person name="Bharti A.K."/>
            <person name="Murray J.D."/>
            <person name="Naoumkina M.A."/>
            <person name="Rosen B."/>
            <person name="Silverstein K.A."/>
            <person name="Tang H."/>
            <person name="Rombauts S."/>
            <person name="Zhao P.X."/>
            <person name="Zhou P."/>
            <person name="Barbe V."/>
            <person name="Bardou P."/>
            <person name="Bechner M."/>
            <person name="Bellec A."/>
            <person name="Berger A."/>
            <person name="Berges H."/>
            <person name="Bidwell S."/>
            <person name="Bisseling T."/>
            <person name="Choisne N."/>
            <person name="Couloux A."/>
            <person name="Denny R."/>
            <person name="Deshpande S."/>
            <person name="Dai X."/>
            <person name="Doyle J.J."/>
            <person name="Dudez A.M."/>
            <person name="Farmer A.D."/>
            <person name="Fouteau S."/>
            <person name="Franken C."/>
            <person name="Gibelin C."/>
            <person name="Gish J."/>
            <person name="Goldstein S."/>
            <person name="Gonzalez A.J."/>
            <person name="Green P.J."/>
            <person name="Hallab A."/>
            <person name="Hartog M."/>
            <person name="Hua A."/>
            <person name="Humphray S.J."/>
            <person name="Jeong D.H."/>
            <person name="Jing Y."/>
            <person name="Jocker A."/>
            <person name="Kenton S.M."/>
            <person name="Kim D.J."/>
            <person name="Klee K."/>
            <person name="Lai H."/>
            <person name="Lang C."/>
            <person name="Lin S."/>
            <person name="Macmil S.L."/>
            <person name="Magdelenat G."/>
            <person name="Matthews L."/>
            <person name="McCorrison J."/>
            <person name="Monaghan E.L."/>
            <person name="Mun J.H."/>
            <person name="Najar F.Z."/>
            <person name="Nicholson C."/>
            <person name="Noirot C."/>
            <person name="O'Bleness M."/>
            <person name="Paule C.R."/>
            <person name="Poulain J."/>
            <person name="Prion F."/>
            <person name="Qin B."/>
            <person name="Qu C."/>
            <person name="Retzel E.F."/>
            <person name="Riddle C."/>
            <person name="Sallet E."/>
            <person name="Samain S."/>
            <person name="Samson N."/>
            <person name="Sanders I."/>
            <person name="Saurat O."/>
            <person name="Scarpelli C."/>
            <person name="Schiex T."/>
            <person name="Segurens B."/>
            <person name="Severin A.J."/>
            <person name="Sherrier D.J."/>
            <person name="Shi R."/>
            <person name="Sims S."/>
            <person name="Singer S.R."/>
            <person name="Sinharoy S."/>
            <person name="Sterck L."/>
            <person name="Viollet A."/>
            <person name="Wang B.B."/>
            <person name="Wang K."/>
            <person name="Wang M."/>
            <person name="Wang X."/>
            <person name="Warfsmann J."/>
            <person name="Weissenbach J."/>
            <person name="White D.D."/>
            <person name="White J.D."/>
            <person name="Wiley G.B."/>
            <person name="Wincker P."/>
            <person name="Xing Y."/>
            <person name="Yang L."/>
            <person name="Yao Z."/>
            <person name="Ying F."/>
            <person name="Zhai J."/>
            <person name="Zhou L."/>
            <person name="Zuber A."/>
            <person name="Denarie J."/>
            <person name="Dixon R.A."/>
            <person name="May G.D."/>
            <person name="Schwartz D.C."/>
            <person name="Rogers J."/>
            <person name="Quetier F."/>
            <person name="Town C.D."/>
            <person name="Roe B.A."/>
        </authorList>
    </citation>
    <scope>NUCLEOTIDE SEQUENCE [LARGE SCALE GENOMIC DNA]</scope>
    <source>
        <strain evidence="1">A17</strain>
        <strain evidence="2 3">cv. Jemalong A17</strain>
    </source>
</reference>
<sequence length="162" mass="18640">MQDRFAALTVNDLIDENTRSWNLNMQSAIFNDHGITSISRIPLSNTQPLINAFGIYTVKTAYNLYMEHFTVSTALTMLGDWNFRRNLKLPPKIKIFLWRLMLAASTRIFEPVLAADEDLSIVFLNLLELLISKRNNTQENASHIIYLSIEQQQYCKIGAEQT</sequence>